<evidence type="ECO:0000256" key="4">
    <source>
        <dbReference type="ARBA" id="ARBA00022803"/>
    </source>
</evidence>
<keyword evidence="3" id="KW-0201">Cytochrome c-type biogenesis</keyword>
<keyword evidence="10" id="KW-1185">Reference proteome</keyword>
<dbReference type="PANTHER" id="PTHR47870:SF4">
    <property type="entry name" value="CYTOCHROME C-TYPE BIOGENESIS PROTEIN CYCH"/>
    <property type="match status" value="1"/>
</dbReference>
<dbReference type="SUPFAM" id="SSF48452">
    <property type="entry name" value="TPR-like"/>
    <property type="match status" value="1"/>
</dbReference>
<dbReference type="PROSITE" id="PS50005">
    <property type="entry name" value="TPR"/>
    <property type="match status" value="1"/>
</dbReference>
<gene>
    <name evidence="9" type="primary">ccmI</name>
    <name evidence="9" type="ORF">NP603_03195</name>
</gene>
<evidence type="ECO:0000256" key="5">
    <source>
        <dbReference type="PROSITE-ProRule" id="PRU00339"/>
    </source>
</evidence>
<feature type="repeat" description="TPR" evidence="5">
    <location>
        <begin position="156"/>
        <end position="189"/>
    </location>
</feature>
<dbReference type="RefSeq" id="WP_256609481.1">
    <property type="nucleotide sequence ID" value="NZ_JANIBM010000002.1"/>
</dbReference>
<feature type="domain" description="Cytochrome c-type biogenesis protein H Ig-like" evidence="7">
    <location>
        <begin position="293"/>
        <end position="401"/>
    </location>
</feature>
<dbReference type="NCBIfam" id="TIGR03142">
    <property type="entry name" value="cytochro_ccmI"/>
    <property type="match status" value="1"/>
</dbReference>
<organism evidence="9 10">
    <name type="scientific">Methylomonas aurea</name>
    <dbReference type="NCBI Taxonomy" id="2952224"/>
    <lineage>
        <taxon>Bacteria</taxon>
        <taxon>Pseudomonadati</taxon>
        <taxon>Pseudomonadota</taxon>
        <taxon>Gammaproteobacteria</taxon>
        <taxon>Methylococcales</taxon>
        <taxon>Methylococcaceae</taxon>
        <taxon>Methylomonas</taxon>
    </lineage>
</organism>
<dbReference type="InterPro" id="IPR017560">
    <property type="entry name" value="Cyt_c_biogenesis_CcmI"/>
</dbReference>
<evidence type="ECO:0000256" key="3">
    <source>
        <dbReference type="ARBA" id="ARBA00022748"/>
    </source>
</evidence>
<reference evidence="9 10" key="1">
    <citation type="submission" date="2022-07" db="EMBL/GenBank/DDBJ databases">
        <title>Methylomonas rivi sp. nov., Methylomonas rosea sp. nov., Methylomonas aureus sp. nov. and Methylomonas subterranea sp. nov., four novel methanotrophs isolated from a freshwater creek and the deep terrestrial subsurface.</title>
        <authorList>
            <person name="Abin C."/>
            <person name="Sankaranarayanan K."/>
            <person name="Garner C."/>
            <person name="Sindelar R."/>
            <person name="Kotary K."/>
            <person name="Garner R."/>
            <person name="Barclay S."/>
            <person name="Lawson P."/>
            <person name="Krumholz L."/>
        </authorList>
    </citation>
    <scope>NUCLEOTIDE SEQUENCE [LARGE SCALE GENOMIC DNA]</scope>
    <source>
        <strain evidence="9 10">SURF-1</strain>
    </source>
</reference>
<dbReference type="Pfam" id="PF23892">
    <property type="entry name" value="Ig_CycH"/>
    <property type="match status" value="1"/>
</dbReference>
<evidence type="ECO:0000313" key="9">
    <source>
        <dbReference type="EMBL" id="MCQ8180105.1"/>
    </source>
</evidence>
<sequence length="405" mass="44040">MTIEFWLAIAGLVAVALAILLPPLFKTAPLHDADGETRNKAIARQQLAELKQQLQDGVLTQSQFDAQYQELQLALLDEIQQDAPAQAALRPGTGRWVIPLLGLAVPVLSLFLYLTLGEPQALAKAELAQNQAKAADNVQNLVAALAQRLQQQPDDLEGWMMLGRAYLYMQQYDSAAQAFAELNRRKPNDPAVMLHYADALSMARNGQMRGEPAALVYQALKLVPEDHTALWLGGMAKAEEGDFAQAIAYWQKLSAMLPEQDETRQQLQKMIAMAEAESQQGTSSTSAAAPVEIKVDAALADELKTKAKPDDTLFVYAQALTGPKMPLAIVKQQVKDLPLQAVLNDSMAMQPQTHLADFKQLRIVARISKSGNAMPQPGDLLGSAEVNLDGSQTAAVSVTIDQELK</sequence>
<keyword evidence="6" id="KW-0812">Transmembrane</keyword>
<keyword evidence="2" id="KW-0677">Repeat</keyword>
<dbReference type="EMBL" id="JANIBM010000002">
    <property type="protein sequence ID" value="MCQ8180105.1"/>
    <property type="molecule type" value="Genomic_DNA"/>
</dbReference>
<name>A0ABT1UD08_9GAMM</name>
<proteinExistence type="predicted"/>
<protein>
    <submittedName>
        <fullName evidence="9">C-type cytochrome biogenesis protein CcmI</fullName>
    </submittedName>
</protein>
<dbReference type="InterPro" id="IPR011990">
    <property type="entry name" value="TPR-like_helical_dom_sf"/>
</dbReference>
<comment type="subcellular location">
    <subcellularLocation>
        <location evidence="1">Cell envelope</location>
    </subcellularLocation>
</comment>
<dbReference type="InterPro" id="IPR051263">
    <property type="entry name" value="C-type_cytochrome_biogenesis"/>
</dbReference>
<feature type="domain" description="Cytochrome c-type biogenesis protein H TPR" evidence="8">
    <location>
        <begin position="125"/>
        <end position="263"/>
    </location>
</feature>
<dbReference type="InterPro" id="IPR019734">
    <property type="entry name" value="TPR_rpt"/>
</dbReference>
<dbReference type="Pfam" id="PF23914">
    <property type="entry name" value="TPR_CcmH_CycH"/>
    <property type="match status" value="1"/>
</dbReference>
<feature type="transmembrane region" description="Helical" evidence="6">
    <location>
        <begin position="6"/>
        <end position="25"/>
    </location>
</feature>
<dbReference type="Gene3D" id="1.25.40.10">
    <property type="entry name" value="Tetratricopeptide repeat domain"/>
    <property type="match status" value="1"/>
</dbReference>
<evidence type="ECO:0000259" key="7">
    <source>
        <dbReference type="Pfam" id="PF23892"/>
    </source>
</evidence>
<dbReference type="PANTHER" id="PTHR47870">
    <property type="entry name" value="CYTOCHROME C-TYPE BIOGENESIS PROTEIN CCMH"/>
    <property type="match status" value="1"/>
</dbReference>
<evidence type="ECO:0000259" key="8">
    <source>
        <dbReference type="Pfam" id="PF23914"/>
    </source>
</evidence>
<feature type="transmembrane region" description="Helical" evidence="6">
    <location>
        <begin position="96"/>
        <end position="116"/>
    </location>
</feature>
<keyword evidence="6" id="KW-0472">Membrane</keyword>
<keyword evidence="6" id="KW-1133">Transmembrane helix</keyword>
<evidence type="ECO:0000256" key="2">
    <source>
        <dbReference type="ARBA" id="ARBA00022737"/>
    </source>
</evidence>
<evidence type="ECO:0000313" key="10">
    <source>
        <dbReference type="Proteomes" id="UP001524569"/>
    </source>
</evidence>
<accession>A0ABT1UD08</accession>
<dbReference type="InterPro" id="IPR056412">
    <property type="entry name" value="Ig_CycH"/>
</dbReference>
<evidence type="ECO:0000256" key="6">
    <source>
        <dbReference type="SAM" id="Phobius"/>
    </source>
</evidence>
<dbReference type="Proteomes" id="UP001524569">
    <property type="component" value="Unassembled WGS sequence"/>
</dbReference>
<evidence type="ECO:0000256" key="1">
    <source>
        <dbReference type="ARBA" id="ARBA00004196"/>
    </source>
</evidence>
<comment type="caution">
    <text evidence="9">The sequence shown here is derived from an EMBL/GenBank/DDBJ whole genome shotgun (WGS) entry which is preliminary data.</text>
</comment>
<keyword evidence="4 5" id="KW-0802">TPR repeat</keyword>
<dbReference type="InterPro" id="IPR056413">
    <property type="entry name" value="TPR_CcmH_CycH"/>
</dbReference>